<accession>A0A316G827</accession>
<gene>
    <name evidence="2" type="ORF">C8D95_10416</name>
</gene>
<dbReference type="AlphaFoldDB" id="A0A316G827"/>
<keyword evidence="1" id="KW-0472">Membrane</keyword>
<dbReference type="RefSeq" id="WP_109759044.1">
    <property type="nucleotide sequence ID" value="NZ_CP034588.1"/>
</dbReference>
<keyword evidence="1" id="KW-0812">Transmembrane</keyword>
<protein>
    <recommendedName>
        <fullName evidence="4">YcxB-like protein</fullName>
    </recommendedName>
</protein>
<dbReference type="OrthoDB" id="7877108at2"/>
<name>A0A316G827_9RHOB</name>
<keyword evidence="3" id="KW-1185">Reference proteome</keyword>
<organism evidence="2 3">
    <name type="scientific">Silicimonas algicola</name>
    <dbReference type="NCBI Taxonomy" id="1826607"/>
    <lineage>
        <taxon>Bacteria</taxon>
        <taxon>Pseudomonadati</taxon>
        <taxon>Pseudomonadota</taxon>
        <taxon>Alphaproteobacteria</taxon>
        <taxon>Rhodobacterales</taxon>
        <taxon>Paracoccaceae</taxon>
    </lineage>
</organism>
<comment type="caution">
    <text evidence="2">The sequence shown here is derived from an EMBL/GenBank/DDBJ whole genome shotgun (WGS) entry which is preliminary data.</text>
</comment>
<dbReference type="KEGG" id="salo:EF888_20370"/>
<reference evidence="2 3" key="1">
    <citation type="submission" date="2018-05" db="EMBL/GenBank/DDBJ databases">
        <title>Genomic Encyclopedia of Type Strains, Phase IV (KMG-IV): sequencing the most valuable type-strain genomes for metagenomic binning, comparative biology and taxonomic classification.</title>
        <authorList>
            <person name="Goeker M."/>
        </authorList>
    </citation>
    <scope>NUCLEOTIDE SEQUENCE [LARGE SCALE GENOMIC DNA]</scope>
    <source>
        <strain evidence="2 3">DSM 103371</strain>
    </source>
</reference>
<evidence type="ECO:0000256" key="1">
    <source>
        <dbReference type="SAM" id="Phobius"/>
    </source>
</evidence>
<keyword evidence="1" id="KW-1133">Transmembrane helix</keyword>
<evidence type="ECO:0000313" key="2">
    <source>
        <dbReference type="EMBL" id="PWK56345.1"/>
    </source>
</evidence>
<dbReference type="EMBL" id="QGGV01000004">
    <property type="protein sequence ID" value="PWK56345.1"/>
    <property type="molecule type" value="Genomic_DNA"/>
</dbReference>
<proteinExistence type="predicted"/>
<dbReference type="Proteomes" id="UP000245390">
    <property type="component" value="Unassembled WGS sequence"/>
</dbReference>
<feature type="transmembrane region" description="Helical" evidence="1">
    <location>
        <begin position="67"/>
        <end position="86"/>
    </location>
</feature>
<sequence>MRDDAVDRTVRVTFAYDRALWRRAMTGWWQSVVPPTPFIQRALFWAVVWAGVGMLAGAVTLWGLTPYHVAAGLAGAGVFLAVFVYFQRTRMARFWDVIGRHWDAAGETEAVFGPEGITLTDRVSQRNLTWAAVDAVAAVRGGTVFRSGISMVAVPDAALPEGLDARAFRARIAGWRSE</sequence>
<evidence type="ECO:0000313" key="3">
    <source>
        <dbReference type="Proteomes" id="UP000245390"/>
    </source>
</evidence>
<feature type="transmembrane region" description="Helical" evidence="1">
    <location>
        <begin position="42"/>
        <end position="61"/>
    </location>
</feature>
<evidence type="ECO:0008006" key="4">
    <source>
        <dbReference type="Google" id="ProtNLM"/>
    </source>
</evidence>